<feature type="transmembrane region" description="Helical" evidence="5">
    <location>
        <begin position="59"/>
        <end position="77"/>
    </location>
</feature>
<feature type="transmembrane region" description="Helical" evidence="5">
    <location>
        <begin position="215"/>
        <end position="236"/>
    </location>
</feature>
<name>A0A2K0UA74_TRIHA</name>
<dbReference type="PANTHER" id="PTHR31465">
    <property type="entry name" value="PROTEIN RTA1-RELATED"/>
    <property type="match status" value="1"/>
</dbReference>
<sequence length="307" mass="34329">MDTDTQLLKGALMVRETSSSIQEFKLYHYNPTIGGAVAFVLLFLGTTSFHTYQSIQTRCWFVIPLIIGVEFIGYAARCVSGKESPNWTLGPYITQSLLLLVAPSLLAATIYMELGRVISLVNGESHCLIRKQWLTKIFVFGDVLSFFLQGGGGGYQASGTASALETGAHIIIVGLFVQLVFFGFFIAIAVKFHLSISRVPTIRSSNELPWQKHMNTLYIASTLIMVRSIFRVVEYLQGFDEHLLHHEAYLYIFDGLLMFLVMVLLNVVYPSELAASMKHKTAAEYEVNLRVFAERHQRLGSDTSSHA</sequence>
<keyword evidence="4 5" id="KW-0472">Membrane</keyword>
<organism evidence="6 7">
    <name type="scientific">Trichoderma harzianum</name>
    <name type="common">Hypocrea lixii</name>
    <dbReference type="NCBI Taxonomy" id="5544"/>
    <lineage>
        <taxon>Eukaryota</taxon>
        <taxon>Fungi</taxon>
        <taxon>Dikarya</taxon>
        <taxon>Ascomycota</taxon>
        <taxon>Pezizomycotina</taxon>
        <taxon>Sordariomycetes</taxon>
        <taxon>Hypocreomycetidae</taxon>
        <taxon>Hypocreales</taxon>
        <taxon>Hypocreaceae</taxon>
        <taxon>Trichoderma</taxon>
    </lineage>
</organism>
<dbReference type="EMBL" id="MTYI01000058">
    <property type="protein sequence ID" value="PNP54678.1"/>
    <property type="molecule type" value="Genomic_DNA"/>
</dbReference>
<evidence type="ECO:0008006" key="8">
    <source>
        <dbReference type="Google" id="ProtNLM"/>
    </source>
</evidence>
<dbReference type="GO" id="GO:0016020">
    <property type="term" value="C:membrane"/>
    <property type="evidence" value="ECO:0007669"/>
    <property type="project" value="UniProtKB-SubCell"/>
</dbReference>
<reference evidence="6 7" key="1">
    <citation type="submission" date="2017-02" db="EMBL/GenBank/DDBJ databases">
        <title>Genomes of Trichoderma spp. with biocontrol activity.</title>
        <authorList>
            <person name="Gardiner D."/>
            <person name="Kazan K."/>
            <person name="Vos C."/>
            <person name="Harvey P."/>
        </authorList>
    </citation>
    <scope>NUCLEOTIDE SEQUENCE [LARGE SCALE GENOMIC DNA]</scope>
    <source>
        <strain evidence="6 7">Tr1</strain>
    </source>
</reference>
<evidence type="ECO:0000256" key="5">
    <source>
        <dbReference type="SAM" id="Phobius"/>
    </source>
</evidence>
<dbReference type="Pfam" id="PF04479">
    <property type="entry name" value="RTA1"/>
    <property type="match status" value="1"/>
</dbReference>
<dbReference type="AlphaFoldDB" id="A0A2K0UA74"/>
<dbReference type="Proteomes" id="UP000236290">
    <property type="component" value="Unassembled WGS sequence"/>
</dbReference>
<dbReference type="OrthoDB" id="3358017at2759"/>
<feature type="transmembrane region" description="Helical" evidence="5">
    <location>
        <begin position="133"/>
        <end position="150"/>
    </location>
</feature>
<feature type="transmembrane region" description="Helical" evidence="5">
    <location>
        <begin position="170"/>
        <end position="194"/>
    </location>
</feature>
<dbReference type="PANTHER" id="PTHR31465:SF1">
    <property type="entry name" value="PROTEIN RTA1-RELATED"/>
    <property type="match status" value="1"/>
</dbReference>
<accession>A0A2K0UA74</accession>
<dbReference type="InterPro" id="IPR007568">
    <property type="entry name" value="RTA1"/>
</dbReference>
<protein>
    <recommendedName>
        <fullName evidence="8">RTA1 domain-containing protein</fullName>
    </recommendedName>
</protein>
<feature type="transmembrane region" description="Helical" evidence="5">
    <location>
        <begin position="89"/>
        <end position="112"/>
    </location>
</feature>
<evidence type="ECO:0000256" key="1">
    <source>
        <dbReference type="ARBA" id="ARBA00004141"/>
    </source>
</evidence>
<proteinExistence type="predicted"/>
<feature type="transmembrane region" description="Helical" evidence="5">
    <location>
        <begin position="33"/>
        <end position="52"/>
    </location>
</feature>
<keyword evidence="3 5" id="KW-1133">Transmembrane helix</keyword>
<keyword evidence="2 5" id="KW-0812">Transmembrane</keyword>
<comment type="caution">
    <text evidence="6">The sequence shown here is derived from an EMBL/GenBank/DDBJ whole genome shotgun (WGS) entry which is preliminary data.</text>
</comment>
<evidence type="ECO:0000313" key="6">
    <source>
        <dbReference type="EMBL" id="PNP54678.1"/>
    </source>
</evidence>
<gene>
    <name evidence="6" type="ORF">THARTR1_04883</name>
</gene>
<evidence type="ECO:0000313" key="7">
    <source>
        <dbReference type="Proteomes" id="UP000236290"/>
    </source>
</evidence>
<evidence type="ECO:0000256" key="4">
    <source>
        <dbReference type="ARBA" id="ARBA00023136"/>
    </source>
</evidence>
<feature type="transmembrane region" description="Helical" evidence="5">
    <location>
        <begin position="248"/>
        <end position="269"/>
    </location>
</feature>
<evidence type="ECO:0000256" key="3">
    <source>
        <dbReference type="ARBA" id="ARBA00022989"/>
    </source>
</evidence>
<evidence type="ECO:0000256" key="2">
    <source>
        <dbReference type="ARBA" id="ARBA00022692"/>
    </source>
</evidence>
<comment type="subcellular location">
    <subcellularLocation>
        <location evidence="1">Membrane</location>
        <topology evidence="1">Multi-pass membrane protein</topology>
    </subcellularLocation>
</comment>